<dbReference type="InterPro" id="IPR036038">
    <property type="entry name" value="Aminotransferase-like"/>
</dbReference>
<dbReference type="PANTHER" id="PTHR42743">
    <property type="entry name" value="AMINO-ACID AMINOTRANSFERASE"/>
    <property type="match status" value="1"/>
</dbReference>
<dbReference type="InterPro" id="IPR001544">
    <property type="entry name" value="Aminotrans_IV"/>
</dbReference>
<dbReference type="PANTHER" id="PTHR42743:SF11">
    <property type="entry name" value="AMINODEOXYCHORISMATE LYASE"/>
    <property type="match status" value="1"/>
</dbReference>
<evidence type="ECO:0000256" key="10">
    <source>
        <dbReference type="ARBA" id="ARBA00022898"/>
    </source>
</evidence>
<dbReference type="SUPFAM" id="SSF56752">
    <property type="entry name" value="D-aminoacid aminotransferase-like PLP-dependent enzymes"/>
    <property type="match status" value="1"/>
</dbReference>
<evidence type="ECO:0000313" key="18">
    <source>
        <dbReference type="EMBL" id="BAS27039.1"/>
    </source>
</evidence>
<dbReference type="Proteomes" id="UP000065807">
    <property type="component" value="Chromosome"/>
</dbReference>
<accession>A0A0K2SJK8</accession>
<comment type="catalytic activity">
    <reaction evidence="13 17">
        <text>L-isoleucine + 2-oxoglutarate = (S)-3-methyl-2-oxopentanoate + L-glutamate</text>
        <dbReference type="Rhea" id="RHEA:24801"/>
        <dbReference type="ChEBI" id="CHEBI:16810"/>
        <dbReference type="ChEBI" id="CHEBI:29985"/>
        <dbReference type="ChEBI" id="CHEBI:35146"/>
        <dbReference type="ChEBI" id="CHEBI:58045"/>
        <dbReference type="EC" id="2.6.1.42"/>
    </reaction>
</comment>
<dbReference type="InterPro" id="IPR043132">
    <property type="entry name" value="BCAT-like_C"/>
</dbReference>
<dbReference type="FunFam" id="3.20.10.10:FF:000002">
    <property type="entry name" value="D-alanine aminotransferase"/>
    <property type="match status" value="1"/>
</dbReference>
<evidence type="ECO:0000256" key="5">
    <source>
        <dbReference type="ARBA" id="ARBA00005072"/>
    </source>
</evidence>
<dbReference type="InterPro" id="IPR018300">
    <property type="entry name" value="Aminotrans_IV_CS"/>
</dbReference>
<comment type="pathway">
    <text evidence="5 17">Amino-acid biosynthesis; L-leucine biosynthesis; L-leucine from 3-methyl-2-oxobutanoate: step 4/4.</text>
</comment>
<gene>
    <name evidence="17" type="primary">ilvE</name>
    <name evidence="18" type="ORF">LIP_1182</name>
</gene>
<keyword evidence="9 17" id="KW-0808">Transferase</keyword>
<keyword evidence="7 17" id="KW-0032">Aminotransferase</keyword>
<dbReference type="GO" id="GO:0005829">
    <property type="term" value="C:cytosol"/>
    <property type="evidence" value="ECO:0007669"/>
    <property type="project" value="TreeGrafter"/>
</dbReference>
<dbReference type="GO" id="GO:0009099">
    <property type="term" value="P:L-valine biosynthetic process"/>
    <property type="evidence" value="ECO:0007669"/>
    <property type="project" value="UniProtKB-UniPathway"/>
</dbReference>
<dbReference type="Gene3D" id="3.30.470.10">
    <property type="match status" value="1"/>
</dbReference>
<dbReference type="NCBIfam" id="NF006185">
    <property type="entry name" value="PRK08320.1"/>
    <property type="match status" value="1"/>
</dbReference>
<keyword evidence="10 16" id="KW-0663">Pyridoxal phosphate</keyword>
<evidence type="ECO:0000256" key="8">
    <source>
        <dbReference type="ARBA" id="ARBA00022605"/>
    </source>
</evidence>
<reference evidence="19" key="1">
    <citation type="submission" date="2015-07" db="EMBL/GenBank/DDBJ databases">
        <title>Complete genome sequence and phylogenetic analysis of Limnochorda pilosa.</title>
        <authorList>
            <person name="Watanabe M."/>
            <person name="Kojima H."/>
            <person name="Fukui M."/>
        </authorList>
    </citation>
    <scope>NUCLEOTIDE SEQUENCE [LARGE SCALE GENOMIC DNA]</scope>
    <source>
        <strain evidence="19">HC45</strain>
    </source>
</reference>
<dbReference type="KEGG" id="lpil:LIP_1182"/>
<keyword evidence="11 17" id="KW-0100">Branched-chain amino acid biosynthesis</keyword>
<reference evidence="19" key="2">
    <citation type="journal article" date="2016" name="Int. J. Syst. Evol. Microbiol.">
        <title>Complete genome sequence and cell structure of Limnochorda pilosa, a Gram-negative spore-former within the phylum Firmicutes.</title>
        <authorList>
            <person name="Watanabe M."/>
            <person name="Kojima H."/>
            <person name="Fukui M."/>
        </authorList>
    </citation>
    <scope>NUCLEOTIDE SEQUENCE [LARGE SCALE GENOMIC DNA]</scope>
    <source>
        <strain evidence="19">HC45</strain>
    </source>
</reference>
<dbReference type="UniPathway" id="UPA00048">
    <property type="reaction ID" value="UER00073"/>
</dbReference>
<dbReference type="PATRIC" id="fig|1555112.3.peg.1231"/>
<keyword evidence="8 17" id="KW-0028">Amino-acid biosynthesis</keyword>
<comment type="pathway">
    <text evidence="4 17">Amino-acid biosynthesis; L-valine biosynthesis; L-valine from pyruvate: step 4/4.</text>
</comment>
<dbReference type="Gene3D" id="3.20.10.10">
    <property type="entry name" value="D-amino Acid Aminotransferase, subunit A, domain 2"/>
    <property type="match status" value="1"/>
</dbReference>
<evidence type="ECO:0000256" key="16">
    <source>
        <dbReference type="RuleBase" id="RU004516"/>
    </source>
</evidence>
<evidence type="ECO:0000256" key="3">
    <source>
        <dbReference type="ARBA" id="ARBA00004824"/>
    </source>
</evidence>
<evidence type="ECO:0000256" key="1">
    <source>
        <dbReference type="ARBA" id="ARBA00001933"/>
    </source>
</evidence>
<evidence type="ECO:0000256" key="11">
    <source>
        <dbReference type="ARBA" id="ARBA00023304"/>
    </source>
</evidence>
<evidence type="ECO:0000256" key="6">
    <source>
        <dbReference type="ARBA" id="ARBA00009320"/>
    </source>
</evidence>
<dbReference type="AlphaFoldDB" id="A0A0K2SJK8"/>
<evidence type="ECO:0000313" key="19">
    <source>
        <dbReference type="Proteomes" id="UP000065807"/>
    </source>
</evidence>
<dbReference type="RefSeq" id="WP_068135369.1">
    <property type="nucleotide sequence ID" value="NZ_AP014924.1"/>
</dbReference>
<evidence type="ECO:0000256" key="12">
    <source>
        <dbReference type="ARBA" id="ARBA00048212"/>
    </source>
</evidence>
<evidence type="ECO:0000256" key="2">
    <source>
        <dbReference type="ARBA" id="ARBA00003109"/>
    </source>
</evidence>
<dbReference type="EMBL" id="AP014924">
    <property type="protein sequence ID" value="BAS27039.1"/>
    <property type="molecule type" value="Genomic_DNA"/>
</dbReference>
<evidence type="ECO:0000256" key="17">
    <source>
        <dbReference type="RuleBase" id="RU364094"/>
    </source>
</evidence>
<sequence>MGLQIYLNGRLVPQEEATVSVFDHGLLYGDGVFEGIRLYKDRIFRLKEHVDRLYRSARAIQLQIPIGPEAMEKAIIDTVRANGLHDGYIRPIVTRGVGDLGLDPRKCSSPTVIVIASTIQLYPPELYEKGVEVVTVGTRKNVPDAVSPEVKSLNYLNMILAKLEANLSGAAEALMLNHQGYIAECSADNFFVVRNGVVATPPTSQGALGGITRETVMGLARSMGITVQERVLTRTDAWTADEAFMTGTAAEVVPVVKLDGRPLGDGTPGPITRRLMDTYARVAREEGTPVYA</sequence>
<dbReference type="GO" id="GO:0052654">
    <property type="term" value="F:L-leucine-2-oxoglutarate transaminase activity"/>
    <property type="evidence" value="ECO:0007669"/>
    <property type="project" value="RHEA"/>
</dbReference>
<dbReference type="Pfam" id="PF01063">
    <property type="entry name" value="Aminotran_4"/>
    <property type="match status" value="1"/>
</dbReference>
<dbReference type="NCBIfam" id="NF005146">
    <property type="entry name" value="PRK06606.1"/>
    <property type="match status" value="1"/>
</dbReference>
<dbReference type="STRING" id="1555112.LIP_1182"/>
<dbReference type="GO" id="GO:0052656">
    <property type="term" value="F:L-isoleucine-2-oxoglutarate transaminase activity"/>
    <property type="evidence" value="ECO:0007669"/>
    <property type="project" value="RHEA"/>
</dbReference>
<dbReference type="EC" id="2.6.1.42" evidence="17"/>
<comment type="similarity">
    <text evidence="6 15">Belongs to the class-IV pyridoxal-phosphate-dependent aminotransferase family.</text>
</comment>
<evidence type="ECO:0000256" key="9">
    <source>
        <dbReference type="ARBA" id="ARBA00022679"/>
    </source>
</evidence>
<protein>
    <recommendedName>
        <fullName evidence="17">Branched-chain-amino-acid aminotransferase</fullName>
        <shortName evidence="17">BCAT</shortName>
        <ecNumber evidence="17">2.6.1.42</ecNumber>
    </recommendedName>
</protein>
<name>A0A0K2SJK8_LIMPI</name>
<dbReference type="UniPathway" id="UPA00049">
    <property type="reaction ID" value="UER00062"/>
</dbReference>
<evidence type="ECO:0000256" key="7">
    <source>
        <dbReference type="ARBA" id="ARBA00022576"/>
    </source>
</evidence>
<dbReference type="InterPro" id="IPR005785">
    <property type="entry name" value="B_amino_transI"/>
</dbReference>
<dbReference type="PROSITE" id="PS00770">
    <property type="entry name" value="AA_TRANSFER_CLASS_4"/>
    <property type="match status" value="1"/>
</dbReference>
<dbReference type="GO" id="GO:0009098">
    <property type="term" value="P:L-leucine biosynthetic process"/>
    <property type="evidence" value="ECO:0007669"/>
    <property type="project" value="UniProtKB-UniPathway"/>
</dbReference>
<evidence type="ECO:0000256" key="13">
    <source>
        <dbReference type="ARBA" id="ARBA00048798"/>
    </source>
</evidence>
<comment type="catalytic activity">
    <reaction evidence="14 17">
        <text>L-leucine + 2-oxoglutarate = 4-methyl-2-oxopentanoate + L-glutamate</text>
        <dbReference type="Rhea" id="RHEA:18321"/>
        <dbReference type="ChEBI" id="CHEBI:16810"/>
        <dbReference type="ChEBI" id="CHEBI:17865"/>
        <dbReference type="ChEBI" id="CHEBI:29985"/>
        <dbReference type="ChEBI" id="CHEBI:57427"/>
        <dbReference type="EC" id="2.6.1.42"/>
    </reaction>
</comment>
<dbReference type="FunFam" id="3.30.470.10:FF:000006">
    <property type="entry name" value="Branched-chain-amino-acid aminotransferase"/>
    <property type="match status" value="1"/>
</dbReference>
<proteinExistence type="inferred from homology"/>
<dbReference type="NCBIfam" id="TIGR01122">
    <property type="entry name" value="ilvE_I"/>
    <property type="match status" value="1"/>
</dbReference>
<dbReference type="GO" id="GO:0009097">
    <property type="term" value="P:isoleucine biosynthetic process"/>
    <property type="evidence" value="ECO:0007669"/>
    <property type="project" value="UniProtKB-UniPathway"/>
</dbReference>
<evidence type="ECO:0000256" key="15">
    <source>
        <dbReference type="RuleBase" id="RU004106"/>
    </source>
</evidence>
<dbReference type="CDD" id="cd01558">
    <property type="entry name" value="D-AAT_like"/>
    <property type="match status" value="1"/>
</dbReference>
<evidence type="ECO:0000256" key="14">
    <source>
        <dbReference type="ARBA" id="ARBA00049229"/>
    </source>
</evidence>
<comment type="catalytic activity">
    <reaction evidence="12 17">
        <text>L-valine + 2-oxoglutarate = 3-methyl-2-oxobutanoate + L-glutamate</text>
        <dbReference type="Rhea" id="RHEA:24813"/>
        <dbReference type="ChEBI" id="CHEBI:11851"/>
        <dbReference type="ChEBI" id="CHEBI:16810"/>
        <dbReference type="ChEBI" id="CHEBI:29985"/>
        <dbReference type="ChEBI" id="CHEBI:57762"/>
        <dbReference type="EC" id="2.6.1.42"/>
    </reaction>
</comment>
<dbReference type="GO" id="GO:0052655">
    <property type="term" value="F:L-valine-2-oxoglutarate transaminase activity"/>
    <property type="evidence" value="ECO:0007669"/>
    <property type="project" value="RHEA"/>
</dbReference>
<dbReference type="InterPro" id="IPR050571">
    <property type="entry name" value="Class-IV_PLP-Dep_Aminotrnsfr"/>
</dbReference>
<dbReference type="InterPro" id="IPR043131">
    <property type="entry name" value="BCAT-like_N"/>
</dbReference>
<comment type="function">
    <text evidence="2 17">Acts on leucine, isoleucine and valine.</text>
</comment>
<comment type="cofactor">
    <cofactor evidence="1 16">
        <name>pyridoxal 5'-phosphate</name>
        <dbReference type="ChEBI" id="CHEBI:597326"/>
    </cofactor>
</comment>
<dbReference type="UniPathway" id="UPA00047">
    <property type="reaction ID" value="UER00058"/>
</dbReference>
<comment type="pathway">
    <text evidence="3 17">Amino-acid biosynthesis; L-isoleucine biosynthesis; L-isoleucine from 2-oxobutanoate: step 4/4.</text>
</comment>
<organism evidence="18 19">
    <name type="scientific">Limnochorda pilosa</name>
    <dbReference type="NCBI Taxonomy" id="1555112"/>
    <lineage>
        <taxon>Bacteria</taxon>
        <taxon>Bacillati</taxon>
        <taxon>Bacillota</taxon>
        <taxon>Limnochordia</taxon>
        <taxon>Limnochordales</taxon>
        <taxon>Limnochordaceae</taxon>
        <taxon>Limnochorda</taxon>
    </lineage>
</organism>
<keyword evidence="19" id="KW-1185">Reference proteome</keyword>
<dbReference type="OrthoDB" id="9805628at2"/>
<evidence type="ECO:0000256" key="4">
    <source>
        <dbReference type="ARBA" id="ARBA00004931"/>
    </source>
</evidence>